<accession>A0A835Z4E1</accession>
<evidence type="ECO:0000256" key="2">
    <source>
        <dbReference type="PROSITE-ProRule" id="PRU00176"/>
    </source>
</evidence>
<feature type="domain" description="RRM" evidence="4">
    <location>
        <begin position="139"/>
        <end position="225"/>
    </location>
</feature>
<dbReference type="GO" id="GO:0005886">
    <property type="term" value="C:plasma membrane"/>
    <property type="evidence" value="ECO:0007669"/>
    <property type="project" value="TreeGrafter"/>
</dbReference>
<dbReference type="Pfam" id="PF00076">
    <property type="entry name" value="RRM_1"/>
    <property type="match status" value="1"/>
</dbReference>
<keyword evidence="6" id="KW-1185">Reference proteome</keyword>
<dbReference type="GO" id="GO:0017128">
    <property type="term" value="F:phospholipid scramblase activity"/>
    <property type="evidence" value="ECO:0007669"/>
    <property type="project" value="InterPro"/>
</dbReference>
<dbReference type="InterPro" id="IPR000504">
    <property type="entry name" value="RRM_dom"/>
</dbReference>
<feature type="compositionally biased region" description="Low complexity" evidence="3">
    <location>
        <begin position="443"/>
        <end position="455"/>
    </location>
</feature>
<dbReference type="SMART" id="SM00360">
    <property type="entry name" value="RRM"/>
    <property type="match status" value="1"/>
</dbReference>
<evidence type="ECO:0000313" key="5">
    <source>
        <dbReference type="EMBL" id="KAG5186616.1"/>
    </source>
</evidence>
<feature type="compositionally biased region" description="Basic and acidic residues" evidence="3">
    <location>
        <begin position="12"/>
        <end position="22"/>
    </location>
</feature>
<evidence type="ECO:0000256" key="1">
    <source>
        <dbReference type="ARBA" id="ARBA00005350"/>
    </source>
</evidence>
<gene>
    <name evidence="5" type="ORF">JKP88DRAFT_268080</name>
</gene>
<proteinExistence type="inferred from homology"/>
<comment type="caution">
    <text evidence="5">The sequence shown here is derived from an EMBL/GenBank/DDBJ whole genome shotgun (WGS) entry which is preliminary data.</text>
</comment>
<feature type="region of interest" description="Disordered" evidence="3">
    <location>
        <begin position="523"/>
        <end position="554"/>
    </location>
</feature>
<feature type="compositionally biased region" description="Acidic residues" evidence="3">
    <location>
        <begin position="83"/>
        <end position="100"/>
    </location>
</feature>
<dbReference type="Gene3D" id="3.30.70.330">
    <property type="match status" value="1"/>
</dbReference>
<organism evidence="5 6">
    <name type="scientific">Tribonema minus</name>
    <dbReference type="NCBI Taxonomy" id="303371"/>
    <lineage>
        <taxon>Eukaryota</taxon>
        <taxon>Sar</taxon>
        <taxon>Stramenopiles</taxon>
        <taxon>Ochrophyta</taxon>
        <taxon>PX clade</taxon>
        <taxon>Xanthophyceae</taxon>
        <taxon>Tribonematales</taxon>
        <taxon>Tribonemataceae</taxon>
        <taxon>Tribonema</taxon>
    </lineage>
</organism>
<name>A0A835Z4E1_9STRA</name>
<comment type="similarity">
    <text evidence="1">Belongs to the phospholipid scramblase family.</text>
</comment>
<protein>
    <submittedName>
        <fullName evidence="5">Scramblase-domain-containing protein</fullName>
    </submittedName>
</protein>
<dbReference type="PANTHER" id="PTHR23248:SF9">
    <property type="entry name" value="PHOSPHOLIPID SCRAMBLASE"/>
    <property type="match status" value="1"/>
</dbReference>
<evidence type="ECO:0000256" key="3">
    <source>
        <dbReference type="SAM" id="MobiDB-lite"/>
    </source>
</evidence>
<feature type="region of interest" description="Disordered" evidence="3">
    <location>
        <begin position="414"/>
        <end position="458"/>
    </location>
</feature>
<dbReference type="AlphaFoldDB" id="A0A835Z4E1"/>
<feature type="compositionally biased region" description="Acidic residues" evidence="3">
    <location>
        <begin position="23"/>
        <end position="60"/>
    </location>
</feature>
<sequence>MGVYKKNQTMEAKLDDLMKDIEGEGEDEDEDPDNDDSDHEGDAAEDDDGSPEAADDDDAAADSKQEADGDAEQTSEAGSADADASEAAEAEEEADEEEAVVADTNVSKKRSAAEAAATSGEGEAGGDGKKKKLRWRDRKSLYVNQLPYDVTEAEVRQHFEACLGEGEQLVVRFVKHKKTQAFKGVAFLDLPSQQSYTEALKLHQSTVTPAASGAGRVINVRPTKDRSELAQLGLERAAVERSAGALVAAAIADGRMREGDVDARAMDFLKKRSAGALVAAAIADGRIREGGVEARAMDFLKKVIHSKLKNELEELLRAAGAGCERSCSQESLRVRTRCMRWRSLEVPAWTSGAPALPGFSDANPADGTVACEVPLLSLPSLVHKAAGYTRAGAADDAWERHAHAIFNRSHDLHDVMLRPRPRQPRPRSQLRATRPRSALSEQRSASSPTTAAARSCPQAHEISAHAGAHAACPPLPACGALRARQVPHDVALQALTDFADVDKAGVENRASFFMGILLRRYRNPEGPTGKSPAPRNTGRGSGRGRGGSSPIAKNEKRAQGGLDALLSVNQLQIKQQFEALEAALQAVSVGYESNNKYKIFDESGNHLYTAIEDTGCCWRFCCGPKRPFNMNVFDVNNEQVMTMHRRFNCCCCALPGCEEDVRIYSGKHAREDESNENLIAKVTQPTWGGGCHPVINMDAPNGHHELSVTGPCCIGQCCTSTFDVMSTDGATPVGNVVRKIKGIGEVLRKAVSDADNFNITFPQDLKVETKASVIATMFLLDFMFFETGGSAQVNPLDMSMSFHCCSCYLLGCVWPCVVTIGGSGGDGGGAPAGEAMDR</sequence>
<dbReference type="SUPFAM" id="SSF54928">
    <property type="entry name" value="RNA-binding domain, RBD"/>
    <property type="match status" value="1"/>
</dbReference>
<reference evidence="5" key="1">
    <citation type="submission" date="2021-02" db="EMBL/GenBank/DDBJ databases">
        <title>First Annotated Genome of the Yellow-green Alga Tribonema minus.</title>
        <authorList>
            <person name="Mahan K.M."/>
        </authorList>
    </citation>
    <scope>NUCLEOTIDE SEQUENCE</scope>
    <source>
        <strain evidence="5">UTEX B ZZ1240</strain>
    </source>
</reference>
<dbReference type="InterPro" id="IPR012677">
    <property type="entry name" value="Nucleotide-bd_a/b_plait_sf"/>
</dbReference>
<dbReference type="OrthoDB" id="191150at2759"/>
<feature type="region of interest" description="Disordered" evidence="3">
    <location>
        <begin position="1"/>
        <end position="131"/>
    </location>
</feature>
<dbReference type="EMBL" id="JAFCMP010000109">
    <property type="protein sequence ID" value="KAG5186616.1"/>
    <property type="molecule type" value="Genomic_DNA"/>
</dbReference>
<dbReference type="GO" id="GO:0003723">
    <property type="term" value="F:RNA binding"/>
    <property type="evidence" value="ECO:0007669"/>
    <property type="project" value="UniProtKB-UniRule"/>
</dbReference>
<dbReference type="PANTHER" id="PTHR23248">
    <property type="entry name" value="PHOSPHOLIPID SCRAMBLASE-RELATED"/>
    <property type="match status" value="1"/>
</dbReference>
<dbReference type="Proteomes" id="UP000664859">
    <property type="component" value="Unassembled WGS sequence"/>
</dbReference>
<dbReference type="InterPro" id="IPR005552">
    <property type="entry name" value="Scramblase"/>
</dbReference>
<keyword evidence="2" id="KW-0694">RNA-binding</keyword>
<dbReference type="PROSITE" id="PS50102">
    <property type="entry name" value="RRM"/>
    <property type="match status" value="1"/>
</dbReference>
<evidence type="ECO:0000313" key="6">
    <source>
        <dbReference type="Proteomes" id="UP000664859"/>
    </source>
</evidence>
<dbReference type="InterPro" id="IPR035979">
    <property type="entry name" value="RBD_domain_sf"/>
</dbReference>
<feature type="compositionally biased region" description="Polar residues" evidence="3">
    <location>
        <begin position="1"/>
        <end position="10"/>
    </location>
</feature>
<dbReference type="Pfam" id="PF03803">
    <property type="entry name" value="Scramblase"/>
    <property type="match status" value="1"/>
</dbReference>
<evidence type="ECO:0000259" key="4">
    <source>
        <dbReference type="PROSITE" id="PS50102"/>
    </source>
</evidence>